<dbReference type="PANTHER" id="PTHR13318">
    <property type="entry name" value="PARTNER OF PAIRED, ISOFORM B-RELATED"/>
    <property type="match status" value="1"/>
</dbReference>
<evidence type="ECO:0000313" key="1">
    <source>
        <dbReference type="EMBL" id="RIA89887.1"/>
    </source>
</evidence>
<dbReference type="OrthoDB" id="2340930at2759"/>
<proteinExistence type="predicted"/>
<organism evidence="1 2">
    <name type="scientific">Glomus cerebriforme</name>
    <dbReference type="NCBI Taxonomy" id="658196"/>
    <lineage>
        <taxon>Eukaryota</taxon>
        <taxon>Fungi</taxon>
        <taxon>Fungi incertae sedis</taxon>
        <taxon>Mucoromycota</taxon>
        <taxon>Glomeromycotina</taxon>
        <taxon>Glomeromycetes</taxon>
        <taxon>Glomerales</taxon>
        <taxon>Glomeraceae</taxon>
        <taxon>Glomus</taxon>
    </lineage>
</organism>
<dbReference type="EMBL" id="QKYT01000202">
    <property type="protein sequence ID" value="RIA89887.1"/>
    <property type="molecule type" value="Genomic_DNA"/>
</dbReference>
<comment type="caution">
    <text evidence="1">The sequence shown here is derived from an EMBL/GenBank/DDBJ whole genome shotgun (WGS) entry which is preliminary data.</text>
</comment>
<name>A0A397T1D4_9GLOM</name>
<protein>
    <recommendedName>
        <fullName evidence="3">F-box domain-containing protein</fullName>
    </recommendedName>
</protein>
<dbReference type="GO" id="GO:0019005">
    <property type="term" value="C:SCF ubiquitin ligase complex"/>
    <property type="evidence" value="ECO:0007669"/>
    <property type="project" value="TreeGrafter"/>
</dbReference>
<dbReference type="STRING" id="658196.A0A397T1D4"/>
<dbReference type="AlphaFoldDB" id="A0A397T1D4"/>
<dbReference type="Proteomes" id="UP000265703">
    <property type="component" value="Unassembled WGS sequence"/>
</dbReference>
<sequence length="512" mass="59838">MTSPIFMLSETLSPILDEMRNDTESLHSCMFVNRTWCRLTAPILWRAPFKDRWLDRSSLITTFIGCLDDASKEKLKLFSNFPSEALKVPTFDYVYFLRELHFSTLYDLVKSWCKEQDLNIYTEGDTYLYPATTILDILVEHFMDKSKYLSILSIPIVTHRKGDYVSLSKHDSAARKCLPNIRYFNCDDWVPENLKFASKFCTNLNRLDIDCSWGNDREVSAFIKAQKHLQHLTVTKRWPNLNDTINIENFSRSIKCVVLKDNKHQMDNGGPLSVLTSCKNLEIMRFYNWLSLPENDMDALVSNYFPRLRKLSFIRCKPTADMIITMILVNGSNLQELTVSWETSKYDDYSVIRAIASNCPNLKYLDAPITRNDLSCFYDMLRSCKKLQNLTINVAKVEEEYDVDHFLPTMGTIIPESLYQLNIFASWKFTAESLREFLMNNCKNCFKCLGFYRSVTDEHLKVITEYANERKSLSYLELRCCEKTSREEIKRAKESISDIAVYNFTGRRMDYL</sequence>
<reference evidence="1 2" key="1">
    <citation type="submission" date="2018-06" db="EMBL/GenBank/DDBJ databases">
        <title>Comparative genomics reveals the genomic features of Rhizophagus irregularis, R. cerebriforme, R. diaphanum and Gigaspora rosea, and their symbiotic lifestyle signature.</title>
        <authorList>
            <person name="Morin E."/>
            <person name="San Clemente H."/>
            <person name="Chen E.C.H."/>
            <person name="De La Providencia I."/>
            <person name="Hainaut M."/>
            <person name="Kuo A."/>
            <person name="Kohler A."/>
            <person name="Murat C."/>
            <person name="Tang N."/>
            <person name="Roy S."/>
            <person name="Loubradou J."/>
            <person name="Henrissat B."/>
            <person name="Grigoriev I.V."/>
            <person name="Corradi N."/>
            <person name="Roux C."/>
            <person name="Martin F.M."/>
        </authorList>
    </citation>
    <scope>NUCLEOTIDE SEQUENCE [LARGE SCALE GENOMIC DNA]</scope>
    <source>
        <strain evidence="1 2">DAOM 227022</strain>
    </source>
</reference>
<accession>A0A397T1D4</accession>
<dbReference type="SUPFAM" id="SSF52047">
    <property type="entry name" value="RNI-like"/>
    <property type="match status" value="1"/>
</dbReference>
<keyword evidence="2" id="KW-1185">Reference proteome</keyword>
<dbReference type="GO" id="GO:0031146">
    <property type="term" value="P:SCF-dependent proteasomal ubiquitin-dependent protein catabolic process"/>
    <property type="evidence" value="ECO:0007669"/>
    <property type="project" value="TreeGrafter"/>
</dbReference>
<evidence type="ECO:0000313" key="2">
    <source>
        <dbReference type="Proteomes" id="UP000265703"/>
    </source>
</evidence>
<dbReference type="Gene3D" id="3.80.10.10">
    <property type="entry name" value="Ribonuclease Inhibitor"/>
    <property type="match status" value="2"/>
</dbReference>
<gene>
    <name evidence="1" type="ORF">C1645_182026</name>
</gene>
<dbReference type="InterPro" id="IPR032675">
    <property type="entry name" value="LRR_dom_sf"/>
</dbReference>
<evidence type="ECO:0008006" key="3">
    <source>
        <dbReference type="Google" id="ProtNLM"/>
    </source>
</evidence>